<dbReference type="InterPro" id="IPR029061">
    <property type="entry name" value="THDP-binding"/>
</dbReference>
<dbReference type="GO" id="GO:0005829">
    <property type="term" value="C:cytosol"/>
    <property type="evidence" value="ECO:0007669"/>
    <property type="project" value="TreeGrafter"/>
</dbReference>
<dbReference type="InterPro" id="IPR033247">
    <property type="entry name" value="Transketolase_fam"/>
</dbReference>
<dbReference type="Pfam" id="PF00456">
    <property type="entry name" value="Transketolase_N"/>
    <property type="match status" value="1"/>
</dbReference>
<dbReference type="InterPro" id="IPR005474">
    <property type="entry name" value="Transketolase_N"/>
</dbReference>
<evidence type="ECO:0000313" key="7">
    <source>
        <dbReference type="Proteomes" id="UP001182042"/>
    </source>
</evidence>
<dbReference type="PANTHER" id="PTHR43522">
    <property type="entry name" value="TRANSKETOLASE"/>
    <property type="match status" value="1"/>
</dbReference>
<accession>A0AAE3WNL8</accession>
<dbReference type="PROSITE" id="PS00801">
    <property type="entry name" value="TRANSKETOLASE_1"/>
    <property type="match status" value="1"/>
</dbReference>
<dbReference type="GO" id="GO:0004802">
    <property type="term" value="F:transketolase activity"/>
    <property type="evidence" value="ECO:0007669"/>
    <property type="project" value="TreeGrafter"/>
</dbReference>
<evidence type="ECO:0000256" key="2">
    <source>
        <dbReference type="ARBA" id="ARBA00022679"/>
    </source>
</evidence>
<feature type="non-terminal residue" evidence="6">
    <location>
        <position position="149"/>
    </location>
</feature>
<keyword evidence="3" id="KW-0479">Metal-binding</keyword>
<dbReference type="SUPFAM" id="SSF52518">
    <property type="entry name" value="Thiamin diphosphate-binding fold (THDP-binding)"/>
    <property type="match status" value="1"/>
</dbReference>
<dbReference type="Gene3D" id="3.40.50.970">
    <property type="match status" value="1"/>
</dbReference>
<name>A0AAE3WNL8_BACPU</name>
<comment type="cofactor">
    <cofactor evidence="1">
        <name>thiamine diphosphate</name>
        <dbReference type="ChEBI" id="CHEBI:58937"/>
    </cofactor>
</comment>
<keyword evidence="4" id="KW-0786">Thiamine pyrophosphate</keyword>
<evidence type="ECO:0000313" key="6">
    <source>
        <dbReference type="EMBL" id="MDR4252345.1"/>
    </source>
</evidence>
<keyword evidence="2" id="KW-0808">Transferase</keyword>
<dbReference type="GO" id="GO:0046872">
    <property type="term" value="F:metal ion binding"/>
    <property type="evidence" value="ECO:0007669"/>
    <property type="project" value="UniProtKB-KW"/>
</dbReference>
<organism evidence="6 7">
    <name type="scientific">Bacillus pumilus</name>
    <name type="common">Bacillus mesentericus</name>
    <dbReference type="NCBI Taxonomy" id="1408"/>
    <lineage>
        <taxon>Bacteria</taxon>
        <taxon>Bacillati</taxon>
        <taxon>Bacillota</taxon>
        <taxon>Bacilli</taxon>
        <taxon>Bacillales</taxon>
        <taxon>Bacillaceae</taxon>
        <taxon>Bacillus</taxon>
    </lineage>
</organism>
<comment type="caution">
    <text evidence="6">The sequence shown here is derived from an EMBL/GenBank/DDBJ whole genome shotgun (WGS) entry which is preliminary data.</text>
</comment>
<dbReference type="InterPro" id="IPR049557">
    <property type="entry name" value="Transketolase_CS"/>
</dbReference>
<dbReference type="GO" id="GO:0006098">
    <property type="term" value="P:pentose-phosphate shunt"/>
    <property type="evidence" value="ECO:0007669"/>
    <property type="project" value="TreeGrafter"/>
</dbReference>
<evidence type="ECO:0000259" key="5">
    <source>
        <dbReference type="Pfam" id="PF00456"/>
    </source>
</evidence>
<feature type="domain" description="Transketolase N-terminal" evidence="5">
    <location>
        <begin position="5"/>
        <end position="149"/>
    </location>
</feature>
<dbReference type="AlphaFoldDB" id="A0AAE3WNL8"/>
<evidence type="ECO:0000256" key="4">
    <source>
        <dbReference type="ARBA" id="ARBA00023052"/>
    </source>
</evidence>
<reference evidence="6" key="1">
    <citation type="submission" date="2019-07" db="EMBL/GenBank/DDBJ databases">
        <title>Phylogenomic Reclassification of ATCC Bacillus Strains and Various Taxa within the Genus Bacillus.</title>
        <authorList>
            <person name="Riojas M.A."/>
            <person name="Frank A.M."/>
            <person name="Fenn S.L."/>
            <person name="King S."/>
            <person name="Brower S."/>
            <person name="Hazbon M.H."/>
        </authorList>
    </citation>
    <scope>NUCLEOTIDE SEQUENCE</scope>
    <source>
        <strain evidence="6">ATCC 27142</strain>
    </source>
</reference>
<sequence length="149" mass="16138">MDTIEKKSVATIRTLSIDAIEKANSGHPGMPMGAAPMAYTLWTKFMNVSPANPGWFNRDRFVLSAGHGSALLYSMLHLSGFDLSIEDLKGFRQWGSKTPGHPEFGHTAGVDATTGPLGQGIAMAVGMAIAERHLAETYNRDSFNVVDHY</sequence>
<dbReference type="PANTHER" id="PTHR43522:SF2">
    <property type="entry name" value="TRANSKETOLASE 1-RELATED"/>
    <property type="match status" value="1"/>
</dbReference>
<evidence type="ECO:0000256" key="1">
    <source>
        <dbReference type="ARBA" id="ARBA00001964"/>
    </source>
</evidence>
<proteinExistence type="predicted"/>
<dbReference type="EMBL" id="VKQA01000021">
    <property type="protein sequence ID" value="MDR4252345.1"/>
    <property type="molecule type" value="Genomic_DNA"/>
</dbReference>
<gene>
    <name evidence="6" type="ORF">FO508_18805</name>
</gene>
<evidence type="ECO:0000256" key="3">
    <source>
        <dbReference type="ARBA" id="ARBA00022723"/>
    </source>
</evidence>
<protein>
    <submittedName>
        <fullName evidence="6">Transketolase</fullName>
    </submittedName>
</protein>
<dbReference type="Proteomes" id="UP001182042">
    <property type="component" value="Unassembled WGS sequence"/>
</dbReference>